<dbReference type="EMBL" id="BPQB01000049">
    <property type="protein sequence ID" value="GJE95527.1"/>
    <property type="molecule type" value="Genomic_DNA"/>
</dbReference>
<keyword evidence="3" id="KW-1185">Reference proteome</keyword>
<accession>A0A9P3GH58</accession>
<sequence length="76" mass="8279">MAKWAKSAVPASTRRSDRGRCGGATREGSPGGALACMRWERWVAGRVQDVLVAERLDSGGSPQKLRHGKLMRRSQS</sequence>
<organism evidence="2 3">
    <name type="scientific">Phanerochaete sordida</name>
    <dbReference type="NCBI Taxonomy" id="48140"/>
    <lineage>
        <taxon>Eukaryota</taxon>
        <taxon>Fungi</taxon>
        <taxon>Dikarya</taxon>
        <taxon>Basidiomycota</taxon>
        <taxon>Agaricomycotina</taxon>
        <taxon>Agaricomycetes</taxon>
        <taxon>Polyporales</taxon>
        <taxon>Phanerochaetaceae</taxon>
        <taxon>Phanerochaete</taxon>
    </lineage>
</organism>
<dbReference type="Proteomes" id="UP000703269">
    <property type="component" value="Unassembled WGS sequence"/>
</dbReference>
<reference evidence="2 3" key="1">
    <citation type="submission" date="2021-08" db="EMBL/GenBank/DDBJ databases">
        <title>Draft Genome Sequence of Phanerochaete sordida strain YK-624.</title>
        <authorList>
            <person name="Mori T."/>
            <person name="Dohra H."/>
            <person name="Suzuki T."/>
            <person name="Kawagishi H."/>
            <person name="Hirai H."/>
        </authorList>
    </citation>
    <scope>NUCLEOTIDE SEQUENCE [LARGE SCALE GENOMIC DNA]</scope>
    <source>
        <strain evidence="2 3">YK-624</strain>
    </source>
</reference>
<feature type="region of interest" description="Disordered" evidence="1">
    <location>
        <begin position="55"/>
        <end position="76"/>
    </location>
</feature>
<dbReference type="AlphaFoldDB" id="A0A9P3GH58"/>
<evidence type="ECO:0000313" key="3">
    <source>
        <dbReference type="Proteomes" id="UP000703269"/>
    </source>
</evidence>
<feature type="region of interest" description="Disordered" evidence="1">
    <location>
        <begin position="1"/>
        <end position="31"/>
    </location>
</feature>
<evidence type="ECO:0000313" key="2">
    <source>
        <dbReference type="EMBL" id="GJE95527.1"/>
    </source>
</evidence>
<gene>
    <name evidence="2" type="ORF">PsYK624_117120</name>
</gene>
<name>A0A9P3GH58_9APHY</name>
<feature type="compositionally biased region" description="Basic residues" evidence="1">
    <location>
        <begin position="64"/>
        <end position="76"/>
    </location>
</feature>
<evidence type="ECO:0000256" key="1">
    <source>
        <dbReference type="SAM" id="MobiDB-lite"/>
    </source>
</evidence>
<comment type="caution">
    <text evidence="2">The sequence shown here is derived from an EMBL/GenBank/DDBJ whole genome shotgun (WGS) entry which is preliminary data.</text>
</comment>
<protein>
    <submittedName>
        <fullName evidence="2">Uncharacterized protein</fullName>
    </submittedName>
</protein>
<proteinExistence type="predicted"/>